<dbReference type="AlphaFoldDB" id="A0A6L2N7C2"/>
<dbReference type="EMBL" id="BKCJ010008257">
    <property type="protein sequence ID" value="GEU81327.1"/>
    <property type="molecule type" value="Genomic_DNA"/>
</dbReference>
<proteinExistence type="predicted"/>
<protein>
    <submittedName>
        <fullName evidence="1">Uncharacterized protein</fullName>
    </submittedName>
</protein>
<organism evidence="1">
    <name type="scientific">Tanacetum cinerariifolium</name>
    <name type="common">Dalmatian daisy</name>
    <name type="synonym">Chrysanthemum cinerariifolium</name>
    <dbReference type="NCBI Taxonomy" id="118510"/>
    <lineage>
        <taxon>Eukaryota</taxon>
        <taxon>Viridiplantae</taxon>
        <taxon>Streptophyta</taxon>
        <taxon>Embryophyta</taxon>
        <taxon>Tracheophyta</taxon>
        <taxon>Spermatophyta</taxon>
        <taxon>Magnoliopsida</taxon>
        <taxon>eudicotyledons</taxon>
        <taxon>Gunneridae</taxon>
        <taxon>Pentapetalae</taxon>
        <taxon>asterids</taxon>
        <taxon>campanulids</taxon>
        <taxon>Asterales</taxon>
        <taxon>Asteraceae</taxon>
        <taxon>Asteroideae</taxon>
        <taxon>Anthemideae</taxon>
        <taxon>Anthemidinae</taxon>
        <taxon>Tanacetum</taxon>
    </lineage>
</organism>
<dbReference type="PANTHER" id="PTHR21530:SF0">
    <property type="entry name" value="TRAB FAMILY PROTEIN"/>
    <property type="match status" value="1"/>
</dbReference>
<evidence type="ECO:0000313" key="1">
    <source>
        <dbReference type="EMBL" id="GEU81327.1"/>
    </source>
</evidence>
<reference evidence="1" key="1">
    <citation type="journal article" date="2019" name="Sci. Rep.">
        <title>Draft genome of Tanacetum cinerariifolium, the natural source of mosquito coil.</title>
        <authorList>
            <person name="Yamashiro T."/>
            <person name="Shiraishi A."/>
            <person name="Satake H."/>
            <person name="Nakayama K."/>
        </authorList>
    </citation>
    <scope>NUCLEOTIDE SEQUENCE</scope>
</reference>
<sequence>MASLVVQTIFRAGIMYTSTDTEVEPGLKFNLFSLSGSGLFDAVGPIINLGGQTALALQLLLATFSSKISSNINCPFGDEFCAARKASEEISAQVVLGDRPSEIVLERA</sequence>
<accession>A0A6L2N7C2</accession>
<dbReference type="PANTHER" id="PTHR21530">
    <property type="entry name" value="PHEROMONE SHUTDOWN PROTEIN"/>
    <property type="match status" value="1"/>
</dbReference>
<name>A0A6L2N7C2_TANCI</name>
<gene>
    <name evidence="1" type="ORF">Tci_053305</name>
</gene>
<comment type="caution">
    <text evidence="1">The sequence shown here is derived from an EMBL/GenBank/DDBJ whole genome shotgun (WGS) entry which is preliminary data.</text>
</comment>
<dbReference type="InterPro" id="IPR046345">
    <property type="entry name" value="TraB_PrgY-like"/>
</dbReference>